<dbReference type="KEGG" id="trg:TRUGW13939_05471"/>
<name>A0A7H8QWF0_TALRU</name>
<dbReference type="RefSeq" id="XP_035344527.1">
    <property type="nucleotide sequence ID" value="XM_035488634.1"/>
</dbReference>
<reference evidence="2" key="1">
    <citation type="submission" date="2020-06" db="EMBL/GenBank/DDBJ databases">
        <title>A chromosome-scale genome assembly of Talaromyces rugulosus W13939.</title>
        <authorList>
            <person name="Wang B."/>
            <person name="Guo L."/>
            <person name="Ye K."/>
            <person name="Wang L."/>
        </authorList>
    </citation>
    <scope>NUCLEOTIDE SEQUENCE [LARGE SCALE GENOMIC DNA]</scope>
    <source>
        <strain evidence="2">W13939</strain>
    </source>
</reference>
<evidence type="ECO:0000313" key="2">
    <source>
        <dbReference type="Proteomes" id="UP000509510"/>
    </source>
</evidence>
<keyword evidence="2" id="KW-1185">Reference proteome</keyword>
<protein>
    <submittedName>
        <fullName evidence="1">Uncharacterized protein</fullName>
    </submittedName>
</protein>
<evidence type="ECO:0000313" key="1">
    <source>
        <dbReference type="EMBL" id="QKX58349.1"/>
    </source>
</evidence>
<sequence>MIDAAFRNSVCHVCTRDHRRAKIATAKGAHDESPVRRIGLLGVGFYSILPATDKMSDGAWIYGLYDGRDPLSSAPPTALCRTGRAIRIYAAPCIQSRICSKGDGRFIGESFLASSRPDRGEYAKHVNGDRAIDKAATMLEGTFAASPACSIIPSSTDFALLILP</sequence>
<dbReference type="GeneID" id="55992968"/>
<proteinExistence type="predicted"/>
<accession>A0A7H8QWF0</accession>
<organism evidence="1 2">
    <name type="scientific">Talaromyces rugulosus</name>
    <name type="common">Penicillium rugulosum</name>
    <dbReference type="NCBI Taxonomy" id="121627"/>
    <lineage>
        <taxon>Eukaryota</taxon>
        <taxon>Fungi</taxon>
        <taxon>Dikarya</taxon>
        <taxon>Ascomycota</taxon>
        <taxon>Pezizomycotina</taxon>
        <taxon>Eurotiomycetes</taxon>
        <taxon>Eurotiomycetidae</taxon>
        <taxon>Eurotiales</taxon>
        <taxon>Trichocomaceae</taxon>
        <taxon>Talaromyces</taxon>
        <taxon>Talaromyces sect. Islandici</taxon>
    </lineage>
</organism>
<dbReference type="Proteomes" id="UP000509510">
    <property type="component" value="Chromosome III"/>
</dbReference>
<dbReference type="EMBL" id="CP055900">
    <property type="protein sequence ID" value="QKX58349.1"/>
    <property type="molecule type" value="Genomic_DNA"/>
</dbReference>
<dbReference type="AlphaFoldDB" id="A0A7H8QWF0"/>
<gene>
    <name evidence="1" type="ORF">TRUGW13939_05471</name>
</gene>